<dbReference type="PANTHER" id="PTHR43877">
    <property type="entry name" value="AMINOALKYLPHOSPHONATE N-ACETYLTRANSFERASE-RELATED-RELATED"/>
    <property type="match status" value="1"/>
</dbReference>
<evidence type="ECO:0000256" key="2">
    <source>
        <dbReference type="ARBA" id="ARBA00023315"/>
    </source>
</evidence>
<dbReference type="SUPFAM" id="SSF55729">
    <property type="entry name" value="Acyl-CoA N-acyltransferases (Nat)"/>
    <property type="match status" value="1"/>
</dbReference>
<dbReference type="InterPro" id="IPR000182">
    <property type="entry name" value="GNAT_dom"/>
</dbReference>
<dbReference type="RefSeq" id="WP_204463667.1">
    <property type="nucleotide sequence ID" value="NZ_JAFBCV010000001.1"/>
</dbReference>
<protein>
    <submittedName>
        <fullName evidence="4">Ribosomal protein S18 acetylase RimI-like enzyme</fullName>
    </submittedName>
</protein>
<accession>A0ABS2SN31</accession>
<organism evidence="4 5">
    <name type="scientific">Shouchella xiaoxiensis</name>
    <dbReference type="NCBI Taxonomy" id="766895"/>
    <lineage>
        <taxon>Bacteria</taxon>
        <taxon>Bacillati</taxon>
        <taxon>Bacillota</taxon>
        <taxon>Bacilli</taxon>
        <taxon>Bacillales</taxon>
        <taxon>Bacillaceae</taxon>
        <taxon>Shouchella</taxon>
    </lineage>
</organism>
<dbReference type="Proteomes" id="UP001179280">
    <property type="component" value="Unassembled WGS sequence"/>
</dbReference>
<dbReference type="InterPro" id="IPR016181">
    <property type="entry name" value="Acyl_CoA_acyltransferase"/>
</dbReference>
<feature type="domain" description="N-acetyltransferase" evidence="3">
    <location>
        <begin position="1"/>
        <end position="146"/>
    </location>
</feature>
<keyword evidence="5" id="KW-1185">Reference proteome</keyword>
<reference evidence="4" key="1">
    <citation type="submission" date="2021-01" db="EMBL/GenBank/DDBJ databases">
        <title>Genomic Encyclopedia of Type Strains, Phase IV (KMG-IV): sequencing the most valuable type-strain genomes for metagenomic binning, comparative biology and taxonomic classification.</title>
        <authorList>
            <person name="Goeker M."/>
        </authorList>
    </citation>
    <scope>NUCLEOTIDE SEQUENCE</scope>
    <source>
        <strain evidence="4">DSM 21943</strain>
    </source>
</reference>
<dbReference type="Pfam" id="PF00583">
    <property type="entry name" value="Acetyltransf_1"/>
    <property type="match status" value="1"/>
</dbReference>
<evidence type="ECO:0000259" key="3">
    <source>
        <dbReference type="PROSITE" id="PS51186"/>
    </source>
</evidence>
<comment type="caution">
    <text evidence="4">The sequence shown here is derived from an EMBL/GenBank/DDBJ whole genome shotgun (WGS) entry which is preliminary data.</text>
</comment>
<evidence type="ECO:0000256" key="1">
    <source>
        <dbReference type="ARBA" id="ARBA00022679"/>
    </source>
</evidence>
<dbReference type="PANTHER" id="PTHR43877:SF2">
    <property type="entry name" value="AMINOALKYLPHOSPHONATE N-ACETYLTRANSFERASE-RELATED"/>
    <property type="match status" value="1"/>
</dbReference>
<dbReference type="Gene3D" id="3.40.630.30">
    <property type="match status" value="1"/>
</dbReference>
<dbReference type="CDD" id="cd04301">
    <property type="entry name" value="NAT_SF"/>
    <property type="match status" value="1"/>
</dbReference>
<proteinExistence type="predicted"/>
<evidence type="ECO:0000313" key="5">
    <source>
        <dbReference type="Proteomes" id="UP001179280"/>
    </source>
</evidence>
<dbReference type="PROSITE" id="PS51186">
    <property type="entry name" value="GNAT"/>
    <property type="match status" value="1"/>
</dbReference>
<gene>
    <name evidence="4" type="ORF">JOC54_000160</name>
</gene>
<keyword evidence="2" id="KW-0012">Acyltransferase</keyword>
<sequence>MNVKQATIDDLAAVAKLFDLYRQFYQQESNLAGAEAYIMSRIEKEESVIFVVQDEQEFVGFTHLYPTFSSISMQKAWVLNDLYVEKSARGKGVGEQLLHKAEAFAKETGAKSLSLSTAPDNASAQRLYEKNGYKRDSEFYYYELVL</sequence>
<dbReference type="InterPro" id="IPR050832">
    <property type="entry name" value="Bact_Acetyltransf"/>
</dbReference>
<keyword evidence="1" id="KW-0808">Transferase</keyword>
<evidence type="ECO:0000313" key="4">
    <source>
        <dbReference type="EMBL" id="MBM7836929.1"/>
    </source>
</evidence>
<dbReference type="EMBL" id="JAFBCV010000001">
    <property type="protein sequence ID" value="MBM7836929.1"/>
    <property type="molecule type" value="Genomic_DNA"/>
</dbReference>
<name>A0ABS2SN31_9BACI</name>